<dbReference type="PANTHER" id="PTHR16222">
    <property type="entry name" value="ADP-RIBOSYLGLYCOHYDROLASE"/>
    <property type="match status" value="1"/>
</dbReference>
<accession>A0A8K9UPB5</accession>
<keyword evidence="8" id="KW-0479">Metal-binding</keyword>
<dbReference type="EC" id="3.2.2.19" evidence="4"/>
<organism evidence="9 10">
    <name type="scientific">Oncorhynchus mykiss</name>
    <name type="common">Rainbow trout</name>
    <name type="synonym">Salmo gairdneri</name>
    <dbReference type="NCBI Taxonomy" id="8022"/>
    <lineage>
        <taxon>Eukaryota</taxon>
        <taxon>Metazoa</taxon>
        <taxon>Chordata</taxon>
        <taxon>Craniata</taxon>
        <taxon>Vertebrata</taxon>
        <taxon>Euteleostomi</taxon>
        <taxon>Actinopterygii</taxon>
        <taxon>Neopterygii</taxon>
        <taxon>Teleostei</taxon>
        <taxon>Protacanthopterygii</taxon>
        <taxon>Salmoniformes</taxon>
        <taxon>Salmonidae</taxon>
        <taxon>Salmoninae</taxon>
        <taxon>Oncorhynchus</taxon>
    </lineage>
</organism>
<sequence length="220" mass="23933">RVTGPQNNCLLMTLTFENDGELIHEEVQKIGSLEKLNDKEFPISVDTVMHLTAAEVLVKVVEGERAFFPVLYRVLVEGAFFPVLYRVLVEGDMDGRVADSFSRKGGGCGAAVRAMCIGLEVSFKGVCGASGHNAPMVAYDALLKAGDSWVDLANHSFFHGGNSDSTSAIAAACWGALFGFRGVPESKYHRLEYRDRLARLGQQLYELRGNPLVENGCFGP</sequence>
<comment type="function">
    <text evidence="3">Specifically acts as an arginine mono-ADP-ribosylhydrolase by mediating the removal of mono-ADP-ribose attached to arginine residues on proteins.</text>
</comment>
<dbReference type="Gene3D" id="1.10.4080.10">
    <property type="entry name" value="ADP-ribosylation/Crystallin J1"/>
    <property type="match status" value="2"/>
</dbReference>
<keyword evidence="10" id="KW-1185">Reference proteome</keyword>
<evidence type="ECO:0000256" key="7">
    <source>
        <dbReference type="ARBA" id="ARBA00049810"/>
    </source>
</evidence>
<dbReference type="Proteomes" id="UP000694395">
    <property type="component" value="Chromosome 22"/>
</dbReference>
<protein>
    <recommendedName>
        <fullName evidence="5">ADP-ribosylhydrolase ARH1</fullName>
        <ecNumber evidence="4">3.2.2.19</ecNumber>
    </recommendedName>
    <alternativeName>
        <fullName evidence="6">ADP-ribose-L-arginine cleaving enzyme</fullName>
    </alternativeName>
    <alternativeName>
        <fullName evidence="7">[Protein ADP-ribosylarginine] hydrolase</fullName>
    </alternativeName>
</protein>
<evidence type="ECO:0000256" key="2">
    <source>
        <dbReference type="ARBA" id="ARBA00022801"/>
    </source>
</evidence>
<evidence type="ECO:0000256" key="5">
    <source>
        <dbReference type="ARBA" id="ARBA00049773"/>
    </source>
</evidence>
<comment type="cofactor">
    <cofactor evidence="8">
        <name>Mg(2+)</name>
        <dbReference type="ChEBI" id="CHEBI:18420"/>
    </cofactor>
    <text evidence="8">Binds 2 magnesium ions per subunit.</text>
</comment>
<keyword evidence="2" id="KW-0378">Hydrolase</keyword>
<dbReference type="GeneTree" id="ENSGT00940000166921"/>
<reference evidence="9" key="1">
    <citation type="submission" date="2020-07" db="EMBL/GenBank/DDBJ databases">
        <title>A long reads based de novo assembly of the rainbow trout Arlee double haploid line genome.</title>
        <authorList>
            <person name="Gao G."/>
            <person name="Palti Y."/>
        </authorList>
    </citation>
    <scope>NUCLEOTIDE SEQUENCE [LARGE SCALE GENOMIC DNA]</scope>
</reference>
<name>A0A8K9UPB5_ONCMY</name>
<reference evidence="9" key="3">
    <citation type="submission" date="2025-09" db="UniProtKB">
        <authorList>
            <consortium name="Ensembl"/>
        </authorList>
    </citation>
    <scope>IDENTIFICATION</scope>
</reference>
<keyword evidence="8" id="KW-0460">Magnesium</keyword>
<dbReference type="InterPro" id="IPR036705">
    <property type="entry name" value="Ribosyl_crysJ1_sf"/>
</dbReference>
<evidence type="ECO:0000313" key="10">
    <source>
        <dbReference type="Proteomes" id="UP000694395"/>
    </source>
</evidence>
<dbReference type="InterPro" id="IPR050792">
    <property type="entry name" value="ADP-ribosylglycohydrolase"/>
</dbReference>
<comment type="similarity">
    <text evidence="1">Belongs to the ADP-ribosylglycohydrolase family.</text>
</comment>
<proteinExistence type="inferred from homology"/>
<evidence type="ECO:0000256" key="8">
    <source>
        <dbReference type="PIRSR" id="PIRSR605502-1"/>
    </source>
</evidence>
<dbReference type="Ensembl" id="ENSOMYT00000129364.1">
    <property type="protein sequence ID" value="ENSOMYP00000112693.1"/>
    <property type="gene ID" value="ENSOMYG00000025873.2"/>
</dbReference>
<dbReference type="GO" id="GO:0003875">
    <property type="term" value="F:ADP-ribosylarginine hydrolase activity"/>
    <property type="evidence" value="ECO:0007669"/>
    <property type="project" value="UniProtKB-EC"/>
</dbReference>
<evidence type="ECO:0000256" key="1">
    <source>
        <dbReference type="ARBA" id="ARBA00010702"/>
    </source>
</evidence>
<dbReference type="AlphaFoldDB" id="A0A8K9UPB5"/>
<evidence type="ECO:0000256" key="6">
    <source>
        <dbReference type="ARBA" id="ARBA00049798"/>
    </source>
</evidence>
<dbReference type="GO" id="GO:0046872">
    <property type="term" value="F:metal ion binding"/>
    <property type="evidence" value="ECO:0007669"/>
    <property type="project" value="UniProtKB-KW"/>
</dbReference>
<reference evidence="9" key="2">
    <citation type="submission" date="2025-08" db="UniProtKB">
        <authorList>
            <consortium name="Ensembl"/>
        </authorList>
    </citation>
    <scope>IDENTIFICATION</scope>
</reference>
<evidence type="ECO:0000256" key="4">
    <source>
        <dbReference type="ARBA" id="ARBA00049725"/>
    </source>
</evidence>
<dbReference type="PANTHER" id="PTHR16222:SF26">
    <property type="entry name" value="ADP-RIBOSYLHYDROLASE ARH1"/>
    <property type="match status" value="1"/>
</dbReference>
<feature type="binding site" evidence="8">
    <location>
        <position position="165"/>
    </location>
    <ligand>
        <name>Mg(2+)</name>
        <dbReference type="ChEBI" id="CHEBI:18420"/>
        <label>1</label>
    </ligand>
</feature>
<dbReference type="InterPro" id="IPR005502">
    <property type="entry name" value="Ribosyl_crysJ1"/>
</dbReference>
<dbReference type="Pfam" id="PF03747">
    <property type="entry name" value="ADP_ribosyl_GH"/>
    <property type="match status" value="1"/>
</dbReference>
<evidence type="ECO:0000256" key="3">
    <source>
        <dbReference type="ARBA" id="ARBA00049582"/>
    </source>
</evidence>
<evidence type="ECO:0000313" key="9">
    <source>
        <dbReference type="Ensembl" id="ENSOMYP00000112693.1"/>
    </source>
</evidence>
<feature type="binding site" evidence="8">
    <location>
        <position position="164"/>
    </location>
    <ligand>
        <name>Mg(2+)</name>
        <dbReference type="ChEBI" id="CHEBI:18420"/>
        <label>1</label>
    </ligand>
</feature>
<dbReference type="SUPFAM" id="SSF101478">
    <property type="entry name" value="ADP-ribosylglycohydrolase"/>
    <property type="match status" value="1"/>
</dbReference>